<dbReference type="InterPro" id="IPR050509">
    <property type="entry name" value="CoA-transferase_III"/>
</dbReference>
<dbReference type="InterPro" id="IPR023606">
    <property type="entry name" value="CoA-Trfase_III_dom_1_sf"/>
</dbReference>
<gene>
    <name evidence="1" type="ORF">BIZ92_08135</name>
</gene>
<dbReference type="AlphaFoldDB" id="A0A1R1JZN3"/>
<reference evidence="1 2" key="1">
    <citation type="submission" date="2016-09" db="EMBL/GenBank/DDBJ databases">
        <title>Phylogenomics of Achromobacter.</title>
        <authorList>
            <person name="Jeukens J."/>
            <person name="Freschi L."/>
            <person name="Vincent A.T."/>
            <person name="Emond-Rheault J.-G."/>
            <person name="Kukavica-Ibrulj I."/>
            <person name="Charette S.J."/>
            <person name="Levesque R.C."/>
        </authorList>
    </citation>
    <scope>NUCLEOTIDE SEQUENCE [LARGE SCALE GENOMIC DNA]</scope>
    <source>
        <strain evidence="1 2">AUS488</strain>
    </source>
</reference>
<dbReference type="PANTHER" id="PTHR48228:SF5">
    <property type="entry name" value="ALPHA-METHYLACYL-COA RACEMASE"/>
    <property type="match status" value="1"/>
</dbReference>
<dbReference type="InterPro" id="IPR044855">
    <property type="entry name" value="CoA-Trfase_III_dom3_sf"/>
</dbReference>
<dbReference type="RefSeq" id="WP_054428375.1">
    <property type="nucleotide sequence ID" value="NZ_CYTD01000003.1"/>
</dbReference>
<dbReference type="GeneID" id="92896521"/>
<dbReference type="PANTHER" id="PTHR48228">
    <property type="entry name" value="SUCCINYL-COA--D-CITRAMALATE COA-TRANSFERASE"/>
    <property type="match status" value="1"/>
</dbReference>
<evidence type="ECO:0000313" key="2">
    <source>
        <dbReference type="Proteomes" id="UP000187251"/>
    </source>
</evidence>
<dbReference type="GO" id="GO:0016740">
    <property type="term" value="F:transferase activity"/>
    <property type="evidence" value="ECO:0007669"/>
    <property type="project" value="UniProtKB-KW"/>
</dbReference>
<comment type="caution">
    <text evidence="1">The sequence shown here is derived from an EMBL/GenBank/DDBJ whole genome shotgun (WGS) entry which is preliminary data.</text>
</comment>
<dbReference type="OrthoDB" id="5294844at2"/>
<evidence type="ECO:0000313" key="1">
    <source>
        <dbReference type="EMBL" id="OMG92627.1"/>
    </source>
</evidence>
<dbReference type="Gene3D" id="3.40.50.10540">
    <property type="entry name" value="Crotonobetainyl-coa:carnitine coa-transferase, domain 1"/>
    <property type="match status" value="1"/>
</dbReference>
<organism evidence="1 2">
    <name type="scientific">Alcaligenes xylosoxydans xylosoxydans</name>
    <name type="common">Achromobacter xylosoxidans</name>
    <dbReference type="NCBI Taxonomy" id="85698"/>
    <lineage>
        <taxon>Bacteria</taxon>
        <taxon>Pseudomonadati</taxon>
        <taxon>Pseudomonadota</taxon>
        <taxon>Betaproteobacteria</taxon>
        <taxon>Burkholderiales</taxon>
        <taxon>Alcaligenaceae</taxon>
        <taxon>Achromobacter</taxon>
    </lineage>
</organism>
<dbReference type="Gene3D" id="3.30.1540.10">
    <property type="entry name" value="formyl-coa transferase, domain 3"/>
    <property type="match status" value="1"/>
</dbReference>
<dbReference type="SUPFAM" id="SSF89796">
    <property type="entry name" value="CoA-transferase family III (CaiB/BaiF)"/>
    <property type="match status" value="1"/>
</dbReference>
<keyword evidence="1" id="KW-0808">Transferase</keyword>
<dbReference type="InterPro" id="IPR003673">
    <property type="entry name" value="CoA-Trfase_fam_III"/>
</dbReference>
<dbReference type="Pfam" id="PF02515">
    <property type="entry name" value="CoA_transf_3"/>
    <property type="match status" value="1"/>
</dbReference>
<dbReference type="Proteomes" id="UP000187251">
    <property type="component" value="Unassembled WGS sequence"/>
</dbReference>
<dbReference type="EMBL" id="MJMN01000002">
    <property type="protein sequence ID" value="OMG92627.1"/>
    <property type="molecule type" value="Genomic_DNA"/>
</dbReference>
<sequence>MQALSDITVLDFSTLLPGPLCTLLLAEAGARVIKIERPAGGDEMRGYLPRFGEDSVNFTLLNRGKTSVAMDLKNEDERARLRRLVEGADVLIEQFRPGVMQRLGLDYESVARINPRLVYCSITGYGQKGARAGMAGHDLNYQALTGMLSLTGDAQGRPLVPPTLTADLAGGAYPAFMNILLALRQRDRDGKGRHLDVAMADNLFTLMYWGLGNGWSQGQWPRPGSDKVTGGSCRYQVYETADGRHLAVAPLEDKFWRAFVEVIGLPELADAAEDDASVRQRVAAVLIQRSAEAWMQAFGDGDTCVSLVASLREAAEDPHFIARGLFSREVADGASRTMPALPVPIDPSLRVPASQVQAPGLGAHTARILAAQEATE</sequence>
<accession>A0A1R1JZN3</accession>
<proteinExistence type="predicted"/>
<name>A0A1R1JZN3_ALCXX</name>
<protein>
    <submittedName>
        <fullName evidence="1">Acyl-CoA transferase</fullName>
    </submittedName>
</protein>